<accession>F4GIG7</accession>
<dbReference type="InterPro" id="IPR050490">
    <property type="entry name" value="Bact_solute-bd_prot1"/>
</dbReference>
<feature type="signal peptide" evidence="3">
    <location>
        <begin position="1"/>
        <end position="20"/>
    </location>
</feature>
<name>F4GIG7_PARC1</name>
<dbReference type="HOGENOM" id="CLU_031285_12_3_12"/>
<protein>
    <submittedName>
        <fullName evidence="4">Carbohydrate ABC transporter substrate-binding protein, CUT1 family</fullName>
    </submittedName>
</protein>
<evidence type="ECO:0000313" key="4">
    <source>
        <dbReference type="EMBL" id="AEC01675.1"/>
    </source>
</evidence>
<dbReference type="GO" id="GO:0042597">
    <property type="term" value="C:periplasmic space"/>
    <property type="evidence" value="ECO:0007669"/>
    <property type="project" value="UniProtKB-SubCell"/>
</dbReference>
<dbReference type="Proteomes" id="UP000007939">
    <property type="component" value="Chromosome"/>
</dbReference>
<dbReference type="EMBL" id="CP002659">
    <property type="protein sequence ID" value="AEC01675.1"/>
    <property type="molecule type" value="Genomic_DNA"/>
</dbReference>
<organism evidence="4 5">
    <name type="scientific">Parasphaerochaeta coccoides (strain ATCC BAA-1237 / DSM 17374 / SPN1)</name>
    <name type="common">Sphaerochaeta coccoides</name>
    <dbReference type="NCBI Taxonomy" id="760011"/>
    <lineage>
        <taxon>Bacteria</taxon>
        <taxon>Pseudomonadati</taxon>
        <taxon>Spirochaetota</taxon>
        <taxon>Spirochaetia</taxon>
        <taxon>Spirochaetales</taxon>
        <taxon>Sphaerochaetaceae</taxon>
        <taxon>Parasphaerochaeta</taxon>
    </lineage>
</organism>
<dbReference type="KEGG" id="scc:Spico_0447"/>
<reference evidence="5" key="1">
    <citation type="submission" date="2011-04" db="EMBL/GenBank/DDBJ databases">
        <title>The complete genome of Spirochaeta coccoides DSM 17374.</title>
        <authorList>
            <person name="Lucas S."/>
            <person name="Copeland A."/>
            <person name="Lapidus A."/>
            <person name="Bruce D."/>
            <person name="Goodwin L."/>
            <person name="Pitluck S."/>
            <person name="Peters L."/>
            <person name="Kyrpides N."/>
            <person name="Mavromatis K."/>
            <person name="Pagani I."/>
            <person name="Ivanova N."/>
            <person name="Ovchinnikova G."/>
            <person name="Lu M."/>
            <person name="Detter J.C."/>
            <person name="Tapia R."/>
            <person name="Han C."/>
            <person name="Land M."/>
            <person name="Hauser L."/>
            <person name="Markowitz V."/>
            <person name="Cheng J.-F."/>
            <person name="Hugenholtz P."/>
            <person name="Woyke T."/>
            <person name="Wu D."/>
            <person name="Spring S."/>
            <person name="Schroeder M."/>
            <person name="Brambilla E."/>
            <person name="Klenk H.-P."/>
            <person name="Eisen J.A."/>
        </authorList>
    </citation>
    <scope>NUCLEOTIDE SEQUENCE [LARGE SCALE GENOMIC DNA]</scope>
    <source>
        <strain evidence="5">ATCC BAA-1237 / DSM 17374 / SPN1</strain>
    </source>
</reference>
<dbReference type="AlphaFoldDB" id="F4GIG7"/>
<dbReference type="SUPFAM" id="SSF53850">
    <property type="entry name" value="Periplasmic binding protein-like II"/>
    <property type="match status" value="1"/>
</dbReference>
<evidence type="ECO:0000313" key="5">
    <source>
        <dbReference type="Proteomes" id="UP000007939"/>
    </source>
</evidence>
<keyword evidence="5" id="KW-1185">Reference proteome</keyword>
<dbReference type="PANTHER" id="PTHR43649:SF12">
    <property type="entry name" value="DIACETYLCHITOBIOSE BINDING PROTEIN DASA"/>
    <property type="match status" value="1"/>
</dbReference>
<evidence type="ECO:0000256" key="3">
    <source>
        <dbReference type="SAM" id="SignalP"/>
    </source>
</evidence>
<dbReference type="Pfam" id="PF13416">
    <property type="entry name" value="SBP_bac_8"/>
    <property type="match status" value="1"/>
</dbReference>
<reference evidence="4 5" key="2">
    <citation type="journal article" date="2012" name="Stand. Genomic Sci.">
        <title>Complete genome sequence of the termite hindgut bacterium Spirochaeta coccoides type strain (SPN1(T)), reclassification in the genus Sphaerochaeta as Sphaerochaeta coccoides comb. nov. and emendations of the family Spirochaetaceae and the genus Sphaerochaeta.</title>
        <authorList>
            <person name="Abt B."/>
            <person name="Han C."/>
            <person name="Scheuner C."/>
            <person name="Lu M."/>
            <person name="Lapidus A."/>
            <person name="Nolan M."/>
            <person name="Lucas S."/>
            <person name="Hammon N."/>
            <person name="Deshpande S."/>
            <person name="Cheng J.F."/>
            <person name="Tapia R."/>
            <person name="Goodwin L.A."/>
            <person name="Pitluck S."/>
            <person name="Liolios K."/>
            <person name="Pagani I."/>
            <person name="Ivanova N."/>
            <person name="Mavromatis K."/>
            <person name="Mikhailova N."/>
            <person name="Huntemann M."/>
            <person name="Pati A."/>
            <person name="Chen A."/>
            <person name="Palaniappan K."/>
            <person name="Land M."/>
            <person name="Hauser L."/>
            <person name="Brambilla E.M."/>
            <person name="Rohde M."/>
            <person name="Spring S."/>
            <person name="Gronow S."/>
            <person name="Goker M."/>
            <person name="Woyke T."/>
            <person name="Bristow J."/>
            <person name="Eisen J.A."/>
            <person name="Markowitz V."/>
            <person name="Hugenholtz P."/>
            <person name="Kyrpides N.C."/>
            <person name="Klenk H.P."/>
            <person name="Detter J.C."/>
        </authorList>
    </citation>
    <scope>NUCLEOTIDE SEQUENCE [LARGE SCALE GENOMIC DNA]</scope>
    <source>
        <strain evidence="5">ATCC BAA-1237 / DSM 17374 / SPN1</strain>
    </source>
</reference>
<sequence length="447" mass="48376">MKKTLGIIMALMLVTGLVFAGGDKEASRSQEIYFLNFKPEIASVYDEVSKAYEAETGVRLKVVTAASGTYEQTLTSEIAKNDPPVIFQINGPVGLKNWIAYTADLKDTALYGILSDKSLAVTSGSGVYGIPYVVEGYGIIYNDAILRKYFALPGKAVSISSATEIKDFATLKAVVEDIQKNKAALGIGGAFASTSFAPGNDWRWQTHLPNQPLFYEFDAAKGNGSALEAGLAAKEVAFSYGSAFKNLFDLYLNNSITAPGLLANKSVDDSMAEFALGQVAFVQNGNWGAGQILGVQGNTVKNEDIKFLPLYFGVPGESQYGLNIGTENYFAINKTVSAAKQQAAIDFLTWLFSSETGKGFVIGKLGFIAPFNTFGPNEQPSDPLAKEIVRWLNAPGVTSVPWIFQAFPSNEFKTVFGSALLEYTQGSKTWAQVEDIFRSTWKAESLY</sequence>
<evidence type="ECO:0000256" key="2">
    <source>
        <dbReference type="ARBA" id="ARBA00008520"/>
    </source>
</evidence>
<dbReference type="PANTHER" id="PTHR43649">
    <property type="entry name" value="ARABINOSE-BINDING PROTEIN-RELATED"/>
    <property type="match status" value="1"/>
</dbReference>
<dbReference type="eggNOG" id="COG1653">
    <property type="taxonomic scope" value="Bacteria"/>
</dbReference>
<dbReference type="RefSeq" id="WP_013739071.1">
    <property type="nucleotide sequence ID" value="NC_015436.1"/>
</dbReference>
<dbReference type="Gene3D" id="3.40.190.10">
    <property type="entry name" value="Periplasmic binding protein-like II"/>
    <property type="match status" value="1"/>
</dbReference>
<comment type="subcellular location">
    <subcellularLocation>
        <location evidence="1">Periplasm</location>
    </subcellularLocation>
</comment>
<feature type="chain" id="PRO_5003313801" evidence="3">
    <location>
        <begin position="21"/>
        <end position="447"/>
    </location>
</feature>
<dbReference type="OrthoDB" id="9763054at2"/>
<dbReference type="InterPro" id="IPR006059">
    <property type="entry name" value="SBP"/>
</dbReference>
<keyword evidence="3" id="KW-0732">Signal</keyword>
<dbReference type="STRING" id="760011.Spico_0447"/>
<comment type="similarity">
    <text evidence="2">Belongs to the bacterial solute-binding protein 1 family.</text>
</comment>
<gene>
    <name evidence="4" type="ordered locus">Spico_0447</name>
</gene>
<proteinExistence type="inferred from homology"/>
<evidence type="ECO:0000256" key="1">
    <source>
        <dbReference type="ARBA" id="ARBA00004418"/>
    </source>
</evidence>